<proteinExistence type="predicted"/>
<dbReference type="RefSeq" id="WP_237068846.1">
    <property type="nucleotide sequence ID" value="NZ_BJOM01000013.1"/>
</dbReference>
<sequence>MLGMNELSEAELIEIDGGGLKNEIWNTIQTSAGFATVGGLVGGPAGAVVGAHYGAVAYIIGYAIDKK</sequence>
<organism evidence="1 2">
    <name type="scientific">Lysinibacillus fusiformis</name>
    <dbReference type="NCBI Taxonomy" id="28031"/>
    <lineage>
        <taxon>Bacteria</taxon>
        <taxon>Bacillati</taxon>
        <taxon>Bacillota</taxon>
        <taxon>Bacilli</taxon>
        <taxon>Bacillales</taxon>
        <taxon>Bacillaceae</taxon>
        <taxon>Lysinibacillus</taxon>
    </lineage>
</organism>
<accession>A0A1H9FFK7</accession>
<protein>
    <submittedName>
        <fullName evidence="1">Bacteriocin class II with double-glycine leader peptide</fullName>
    </submittedName>
</protein>
<name>A0A1H9FFK7_9BACI</name>
<gene>
    <name evidence="1" type="ORF">SAMN02787113_01597</name>
</gene>
<comment type="caution">
    <text evidence="1">The sequence shown here is derived from an EMBL/GenBank/DDBJ whole genome shotgun (WGS) entry which is preliminary data.</text>
</comment>
<dbReference type="Proteomes" id="UP000199410">
    <property type="component" value="Unassembled WGS sequence"/>
</dbReference>
<evidence type="ECO:0000313" key="2">
    <source>
        <dbReference type="Proteomes" id="UP000199410"/>
    </source>
</evidence>
<dbReference type="GO" id="GO:0042742">
    <property type="term" value="P:defense response to bacterium"/>
    <property type="evidence" value="ECO:0007669"/>
    <property type="project" value="InterPro"/>
</dbReference>
<dbReference type="EMBL" id="FOEL01000004">
    <property type="protein sequence ID" value="SEQ36741.1"/>
    <property type="molecule type" value="Genomic_DNA"/>
</dbReference>
<dbReference type="AlphaFoldDB" id="A0A1H9FFK7"/>
<reference evidence="1 2" key="1">
    <citation type="submission" date="2016-10" db="EMBL/GenBank/DDBJ databases">
        <authorList>
            <person name="Varghese N."/>
            <person name="Submissions S."/>
        </authorList>
    </citation>
    <scope>NUCLEOTIDE SEQUENCE [LARGE SCALE GENOMIC DNA]</scope>
    <source>
        <strain evidence="1 2">TC-13</strain>
    </source>
</reference>
<evidence type="ECO:0000313" key="1">
    <source>
        <dbReference type="EMBL" id="SEQ36741.1"/>
    </source>
</evidence>